<dbReference type="AlphaFoldDB" id="A0A059BPD1"/>
<feature type="transmembrane region" description="Helical" evidence="2">
    <location>
        <begin position="77"/>
        <end position="100"/>
    </location>
</feature>
<gene>
    <name evidence="3" type="ORF">EUGRSUZ_F01491</name>
</gene>
<dbReference type="EMBL" id="KK198758">
    <property type="protein sequence ID" value="KCW67756.1"/>
    <property type="molecule type" value="Genomic_DNA"/>
</dbReference>
<keyword evidence="2" id="KW-0472">Membrane</keyword>
<keyword evidence="2" id="KW-1133">Transmembrane helix</keyword>
<organism evidence="3">
    <name type="scientific">Eucalyptus grandis</name>
    <name type="common">Flooded gum</name>
    <dbReference type="NCBI Taxonomy" id="71139"/>
    <lineage>
        <taxon>Eukaryota</taxon>
        <taxon>Viridiplantae</taxon>
        <taxon>Streptophyta</taxon>
        <taxon>Embryophyta</taxon>
        <taxon>Tracheophyta</taxon>
        <taxon>Spermatophyta</taxon>
        <taxon>Magnoliopsida</taxon>
        <taxon>eudicotyledons</taxon>
        <taxon>Gunneridae</taxon>
        <taxon>Pentapetalae</taxon>
        <taxon>rosids</taxon>
        <taxon>malvids</taxon>
        <taxon>Myrtales</taxon>
        <taxon>Myrtaceae</taxon>
        <taxon>Myrtoideae</taxon>
        <taxon>Eucalypteae</taxon>
        <taxon>Eucalyptus</taxon>
    </lineage>
</organism>
<dbReference type="Gramene" id="KCW67756">
    <property type="protein sequence ID" value="KCW67756"/>
    <property type="gene ID" value="EUGRSUZ_F01491"/>
</dbReference>
<reference evidence="3" key="1">
    <citation type="submission" date="2013-07" db="EMBL/GenBank/DDBJ databases">
        <title>The genome of Eucalyptus grandis.</title>
        <authorList>
            <person name="Schmutz J."/>
            <person name="Hayes R."/>
            <person name="Myburg A."/>
            <person name="Tuskan G."/>
            <person name="Grattapaglia D."/>
            <person name="Rokhsar D.S."/>
        </authorList>
    </citation>
    <scope>NUCLEOTIDE SEQUENCE</scope>
    <source>
        <tissue evidence="3">Leaf extractions</tissue>
    </source>
</reference>
<evidence type="ECO:0000256" key="2">
    <source>
        <dbReference type="SAM" id="Phobius"/>
    </source>
</evidence>
<sequence>MGLVQVAATGGQGGATKASGASRGQQAGVRLARFAARAEDVGLRVVGVGGRRRRVAADIGEGLHEEDEQFLFLSSSFFFYLTSLPTSPLADFSFFLFFVLQSEKKRSCHPLTKENVSTAASL</sequence>
<feature type="region of interest" description="Disordered" evidence="1">
    <location>
        <begin position="6"/>
        <end position="25"/>
    </location>
</feature>
<feature type="compositionally biased region" description="Low complexity" evidence="1">
    <location>
        <begin position="6"/>
        <end position="22"/>
    </location>
</feature>
<protein>
    <submittedName>
        <fullName evidence="3">Uncharacterized protein</fullName>
    </submittedName>
</protein>
<proteinExistence type="predicted"/>
<dbReference type="InParanoid" id="A0A059BPD1"/>
<accession>A0A059BPD1</accession>
<evidence type="ECO:0000313" key="3">
    <source>
        <dbReference type="EMBL" id="KCW67756.1"/>
    </source>
</evidence>
<evidence type="ECO:0000256" key="1">
    <source>
        <dbReference type="SAM" id="MobiDB-lite"/>
    </source>
</evidence>
<name>A0A059BPD1_EUCGR</name>
<keyword evidence="2" id="KW-0812">Transmembrane</keyword>